<gene>
    <name evidence="2" type="ORF">BDP55DRAFT_534399</name>
</gene>
<comment type="caution">
    <text evidence="2">The sequence shown here is derived from an EMBL/GenBank/DDBJ whole genome shotgun (WGS) entry which is preliminary data.</text>
</comment>
<evidence type="ECO:0000313" key="2">
    <source>
        <dbReference type="EMBL" id="KAK1688265.1"/>
    </source>
</evidence>
<feature type="region of interest" description="Disordered" evidence="1">
    <location>
        <begin position="13"/>
        <end position="36"/>
    </location>
</feature>
<name>A0AAJ0ASY9_9PEZI</name>
<keyword evidence="3" id="KW-1185">Reference proteome</keyword>
<proteinExistence type="predicted"/>
<organism evidence="2 3">
    <name type="scientific">Colletotrichum godetiae</name>
    <dbReference type="NCBI Taxonomy" id="1209918"/>
    <lineage>
        <taxon>Eukaryota</taxon>
        <taxon>Fungi</taxon>
        <taxon>Dikarya</taxon>
        <taxon>Ascomycota</taxon>
        <taxon>Pezizomycotina</taxon>
        <taxon>Sordariomycetes</taxon>
        <taxon>Hypocreomycetidae</taxon>
        <taxon>Glomerellales</taxon>
        <taxon>Glomerellaceae</taxon>
        <taxon>Colletotrichum</taxon>
        <taxon>Colletotrichum acutatum species complex</taxon>
    </lineage>
</organism>
<evidence type="ECO:0000313" key="3">
    <source>
        <dbReference type="Proteomes" id="UP001224890"/>
    </source>
</evidence>
<dbReference type="GeneID" id="85452399"/>
<accession>A0AAJ0ASY9</accession>
<dbReference type="Proteomes" id="UP001224890">
    <property type="component" value="Unassembled WGS sequence"/>
</dbReference>
<feature type="non-terminal residue" evidence="2">
    <location>
        <position position="70"/>
    </location>
</feature>
<reference evidence="2" key="1">
    <citation type="submission" date="2021-06" db="EMBL/GenBank/DDBJ databases">
        <title>Comparative genomics, transcriptomics and evolutionary studies reveal genomic signatures of adaptation to plant cell wall in hemibiotrophic fungi.</title>
        <authorList>
            <consortium name="DOE Joint Genome Institute"/>
            <person name="Baroncelli R."/>
            <person name="Diaz J.F."/>
            <person name="Benocci T."/>
            <person name="Peng M."/>
            <person name="Battaglia E."/>
            <person name="Haridas S."/>
            <person name="Andreopoulos W."/>
            <person name="Labutti K."/>
            <person name="Pangilinan J."/>
            <person name="Floch G.L."/>
            <person name="Makela M.R."/>
            <person name="Henrissat B."/>
            <person name="Grigoriev I.V."/>
            <person name="Crouch J.A."/>
            <person name="De Vries R.P."/>
            <person name="Sukno S.A."/>
            <person name="Thon M.R."/>
        </authorList>
    </citation>
    <scope>NUCLEOTIDE SEQUENCE</scope>
    <source>
        <strain evidence="2">CBS 193.32</strain>
    </source>
</reference>
<evidence type="ECO:0000256" key="1">
    <source>
        <dbReference type="SAM" id="MobiDB-lite"/>
    </source>
</evidence>
<dbReference type="EMBL" id="JAHMHR010000012">
    <property type="protein sequence ID" value="KAK1688265.1"/>
    <property type="molecule type" value="Genomic_DNA"/>
</dbReference>
<sequence>MVMALKGHFLGQIPQPMHSDSERKAMRDSGVTSMQSFPERTTGQAFLHSWRHFLGLHLSLLTIATRVSLS</sequence>
<dbReference type="AlphaFoldDB" id="A0AAJ0ASY9"/>
<dbReference type="RefSeq" id="XP_060431960.1">
    <property type="nucleotide sequence ID" value="XM_060567873.1"/>
</dbReference>
<protein>
    <submittedName>
        <fullName evidence="2">Uncharacterized protein</fullName>
    </submittedName>
</protein>